<protein>
    <submittedName>
        <fullName evidence="1">Uncharacterized protein</fullName>
    </submittedName>
</protein>
<comment type="caution">
    <text evidence="1">The sequence shown here is derived from an EMBL/GenBank/DDBJ whole genome shotgun (WGS) entry which is preliminary data.</text>
</comment>
<evidence type="ECO:0000313" key="1">
    <source>
        <dbReference type="EMBL" id="KAF6742062.1"/>
    </source>
</evidence>
<dbReference type="AlphaFoldDB" id="A0A8H6H9M3"/>
<keyword evidence="2" id="KW-1185">Reference proteome</keyword>
<proteinExistence type="predicted"/>
<organism evidence="1 2">
    <name type="scientific">Ephemerocybe angulata</name>
    <dbReference type="NCBI Taxonomy" id="980116"/>
    <lineage>
        <taxon>Eukaryota</taxon>
        <taxon>Fungi</taxon>
        <taxon>Dikarya</taxon>
        <taxon>Basidiomycota</taxon>
        <taxon>Agaricomycotina</taxon>
        <taxon>Agaricomycetes</taxon>
        <taxon>Agaricomycetidae</taxon>
        <taxon>Agaricales</taxon>
        <taxon>Agaricineae</taxon>
        <taxon>Psathyrellaceae</taxon>
        <taxon>Ephemerocybe</taxon>
    </lineage>
</organism>
<accession>A0A8H6H9M3</accession>
<sequence>MSHSAETSTPPLRFYTFNNYIWALNTEFMPTGPYRIVTKISDHNYLINVPSISPIHRVYAEKSLRPYIPDYSAILPSLMLNAETGPLRKILQLKICPSTMEVKYRVSFVGLPDQYPLETIQTLSMHIPFNILLNEETCFFPEELSETDISWAQEYLTVKVGCLFVKGHEWVVYHPSLMQNIRDRILGDPSEMSANHHTNTPHKSVEDYVIHLQINLRHAALVRDILNVGAVLGMNGLANGPEQLEAADDDIIRTREQSWNLWCMLPHPDVDEDVFFVQDFGLHKDGTLYIHLTLIIYAPSTFFDTPSSEAFVAIPSKEKVAKILSEMNRHNIADPCVCN</sequence>
<gene>
    <name evidence="1" type="ORF">DFP72DRAFT_861134</name>
</gene>
<dbReference type="EMBL" id="JACGCI010000204">
    <property type="protein sequence ID" value="KAF6742062.1"/>
    <property type="molecule type" value="Genomic_DNA"/>
</dbReference>
<reference evidence="1 2" key="1">
    <citation type="submission" date="2020-07" db="EMBL/GenBank/DDBJ databases">
        <title>Comparative genomics of pyrophilous fungi reveals a link between fire events and developmental genes.</title>
        <authorList>
            <consortium name="DOE Joint Genome Institute"/>
            <person name="Steindorff A.S."/>
            <person name="Carver A."/>
            <person name="Calhoun S."/>
            <person name="Stillman K."/>
            <person name="Liu H."/>
            <person name="Lipzen A."/>
            <person name="Pangilinan J."/>
            <person name="Labutti K."/>
            <person name="Bruns T.D."/>
            <person name="Grigoriev I.V."/>
        </authorList>
    </citation>
    <scope>NUCLEOTIDE SEQUENCE [LARGE SCALE GENOMIC DNA]</scope>
    <source>
        <strain evidence="1 2">CBS 144469</strain>
    </source>
</reference>
<name>A0A8H6H9M3_9AGAR</name>
<dbReference type="Proteomes" id="UP000521943">
    <property type="component" value="Unassembled WGS sequence"/>
</dbReference>
<evidence type="ECO:0000313" key="2">
    <source>
        <dbReference type="Proteomes" id="UP000521943"/>
    </source>
</evidence>